<feature type="region of interest" description="Disordered" evidence="6">
    <location>
        <begin position="386"/>
        <end position="405"/>
    </location>
</feature>
<feature type="binding site" description="axial binding residue" evidence="5">
    <location>
        <position position="331"/>
    </location>
    <ligand>
        <name>heme</name>
        <dbReference type="ChEBI" id="CHEBI:30413"/>
    </ligand>
    <ligandPart>
        <name>Fe</name>
        <dbReference type="ChEBI" id="CHEBI:18248"/>
    </ligandPart>
</feature>
<dbReference type="PANTHER" id="PTHR46300:SF12">
    <property type="entry name" value="P450, PUTATIVE (EUROFUNG)-RELATED"/>
    <property type="match status" value="1"/>
</dbReference>
<dbReference type="InterPro" id="IPR002401">
    <property type="entry name" value="Cyt_P450_E_grp-I"/>
</dbReference>
<name>A0A1Q5U047_9EURO</name>
<comment type="cofactor">
    <cofactor evidence="5">
        <name>heme</name>
        <dbReference type="ChEBI" id="CHEBI:30413"/>
    </cofactor>
</comment>
<dbReference type="PRINTS" id="PR00385">
    <property type="entry name" value="P450"/>
</dbReference>
<evidence type="ECO:0000256" key="2">
    <source>
        <dbReference type="ARBA" id="ARBA00022723"/>
    </source>
</evidence>
<dbReference type="PANTHER" id="PTHR46300">
    <property type="entry name" value="P450, PUTATIVE (EUROFUNG)-RELATED-RELATED"/>
    <property type="match status" value="1"/>
</dbReference>
<accession>A0A1Q5U047</accession>
<dbReference type="EMBL" id="MNBE01000602">
    <property type="protein sequence ID" value="OKP05847.1"/>
    <property type="molecule type" value="Genomic_DNA"/>
</dbReference>
<dbReference type="Proteomes" id="UP000186955">
    <property type="component" value="Unassembled WGS sequence"/>
</dbReference>
<protein>
    <submittedName>
        <fullName evidence="7">O-methylsterigmatocystin oxidoreductase</fullName>
    </submittedName>
</protein>
<keyword evidence="2 5" id="KW-0479">Metal-binding</keyword>
<dbReference type="InterPro" id="IPR050364">
    <property type="entry name" value="Cytochrome_P450_fung"/>
</dbReference>
<evidence type="ECO:0000256" key="4">
    <source>
        <dbReference type="ARBA" id="ARBA00023004"/>
    </source>
</evidence>
<dbReference type="InterPro" id="IPR001128">
    <property type="entry name" value="Cyt_P450"/>
</dbReference>
<comment type="caution">
    <text evidence="7">The sequence shown here is derived from an EMBL/GenBank/DDBJ whole genome shotgun (WGS) entry which is preliminary data.</text>
</comment>
<dbReference type="GO" id="GO:0016705">
    <property type="term" value="F:oxidoreductase activity, acting on paired donors, with incorporation or reduction of molecular oxygen"/>
    <property type="evidence" value="ECO:0007669"/>
    <property type="project" value="InterPro"/>
</dbReference>
<dbReference type="GO" id="GO:0004497">
    <property type="term" value="F:monooxygenase activity"/>
    <property type="evidence" value="ECO:0007669"/>
    <property type="project" value="InterPro"/>
</dbReference>
<evidence type="ECO:0000256" key="6">
    <source>
        <dbReference type="SAM" id="MobiDB-lite"/>
    </source>
</evidence>
<dbReference type="GO" id="GO:0043386">
    <property type="term" value="P:mycotoxin biosynthetic process"/>
    <property type="evidence" value="ECO:0007669"/>
    <property type="project" value="UniProtKB-ARBA"/>
</dbReference>
<evidence type="ECO:0000256" key="1">
    <source>
        <dbReference type="ARBA" id="ARBA00010617"/>
    </source>
</evidence>
<dbReference type="STRING" id="1316194.A0A1Q5U047"/>
<dbReference type="Gene3D" id="1.10.630.10">
    <property type="entry name" value="Cytochrome P450"/>
    <property type="match status" value="1"/>
</dbReference>
<sequence>MQTYSDRFRVYRKAMQPYLGSETAIAQYNSLQEIEVHRFLLRVLLRFLQDPSKLSQHVQTEAGAVILKIAYGYSIEQHTRDPLVDMANLALERFSLAGTPVVWLVDMVPIREFYLHSTYDEDLDIDSHFYRQEWKKQLENVVDKPYAFVQRRMNSGKFQPSYLSNLFKASGYPLVGSEEEIIAKWTAGSLYTGGADTTVSSIETFFLAMTLFPGVQRKAQEEIDQVLGGRLPTVADRGKLPYADAIVKEALRWHPVAPMGIPHVSVEDDLLNGFYIPKGSLIMPNIWALTHDSEVYHDPMVFKPERFLGIDGREPEMDPHAVVFGFGRRVCPVSNVDKACEDGKEVEVKPEFQAGVISHPVPWKFNVTTRSPAHEALILTVEKEHPWEESDAPDLENVSDHSLQG</sequence>
<organism evidence="7 8">
    <name type="scientific">Penicillium subrubescens</name>
    <dbReference type="NCBI Taxonomy" id="1316194"/>
    <lineage>
        <taxon>Eukaryota</taxon>
        <taxon>Fungi</taxon>
        <taxon>Dikarya</taxon>
        <taxon>Ascomycota</taxon>
        <taxon>Pezizomycotina</taxon>
        <taxon>Eurotiomycetes</taxon>
        <taxon>Eurotiomycetidae</taxon>
        <taxon>Eurotiales</taxon>
        <taxon>Aspergillaceae</taxon>
        <taxon>Penicillium</taxon>
    </lineage>
</organism>
<dbReference type="InterPro" id="IPR036396">
    <property type="entry name" value="Cyt_P450_sf"/>
</dbReference>
<evidence type="ECO:0000256" key="3">
    <source>
        <dbReference type="ARBA" id="ARBA00023002"/>
    </source>
</evidence>
<evidence type="ECO:0000313" key="8">
    <source>
        <dbReference type="Proteomes" id="UP000186955"/>
    </source>
</evidence>
<dbReference type="PRINTS" id="PR00463">
    <property type="entry name" value="EP450I"/>
</dbReference>
<keyword evidence="5" id="KW-0349">Heme</keyword>
<evidence type="ECO:0000256" key="5">
    <source>
        <dbReference type="PIRSR" id="PIRSR602401-1"/>
    </source>
</evidence>
<dbReference type="GO" id="GO:0020037">
    <property type="term" value="F:heme binding"/>
    <property type="evidence" value="ECO:0007669"/>
    <property type="project" value="InterPro"/>
</dbReference>
<gene>
    <name evidence="7" type="ORF">PENSUB_6567</name>
</gene>
<dbReference type="GO" id="GO:0005506">
    <property type="term" value="F:iron ion binding"/>
    <property type="evidence" value="ECO:0007669"/>
    <property type="project" value="InterPro"/>
</dbReference>
<keyword evidence="8" id="KW-1185">Reference proteome</keyword>
<evidence type="ECO:0000313" key="7">
    <source>
        <dbReference type="EMBL" id="OKP05847.1"/>
    </source>
</evidence>
<keyword evidence="3" id="KW-0560">Oxidoreductase</keyword>
<dbReference type="Pfam" id="PF00067">
    <property type="entry name" value="p450"/>
    <property type="match status" value="1"/>
</dbReference>
<comment type="similarity">
    <text evidence="1">Belongs to the cytochrome P450 family.</text>
</comment>
<keyword evidence="4 5" id="KW-0408">Iron</keyword>
<reference evidence="7 8" key="1">
    <citation type="submission" date="2016-10" db="EMBL/GenBank/DDBJ databases">
        <title>Genome sequence of the ascomycete fungus Penicillium subrubescens.</title>
        <authorList>
            <person name="De Vries R.P."/>
            <person name="Peng M."/>
            <person name="Dilokpimol A."/>
            <person name="Hilden K."/>
            <person name="Makela M.R."/>
            <person name="Grigoriev I."/>
            <person name="Riley R."/>
            <person name="Granchi Z."/>
        </authorList>
    </citation>
    <scope>NUCLEOTIDE SEQUENCE [LARGE SCALE GENOMIC DNA]</scope>
    <source>
        <strain evidence="7 8">CBS 132785</strain>
    </source>
</reference>
<dbReference type="AlphaFoldDB" id="A0A1Q5U047"/>
<proteinExistence type="inferred from homology"/>
<dbReference type="SUPFAM" id="SSF48264">
    <property type="entry name" value="Cytochrome P450"/>
    <property type="match status" value="1"/>
</dbReference>